<dbReference type="STRING" id="290398.Csal_2948"/>
<reference evidence="1 2" key="1">
    <citation type="journal article" date="2011" name="Stand. Genomic Sci.">
        <title>Complete genome sequence of the halophilic and highly halotolerant Chromohalobacter salexigens type strain (1H11(T)).</title>
        <authorList>
            <person name="Copeland A."/>
            <person name="O'Connor K."/>
            <person name="Lucas S."/>
            <person name="Lapidus A."/>
            <person name="Berry K.W."/>
            <person name="Detter J.C."/>
            <person name="Del Rio T.G."/>
            <person name="Hammon N."/>
            <person name="Dalin E."/>
            <person name="Tice H."/>
            <person name="Pitluck S."/>
            <person name="Bruce D."/>
            <person name="Goodwin L."/>
            <person name="Han C."/>
            <person name="Tapia R."/>
            <person name="Saunders E."/>
            <person name="Schmutz J."/>
            <person name="Brettin T."/>
            <person name="Larimer F."/>
            <person name="Land M."/>
            <person name="Hauser L."/>
            <person name="Vargas C."/>
            <person name="Nieto J.J."/>
            <person name="Kyrpides N.C."/>
            <person name="Ivanova N."/>
            <person name="Goker M."/>
            <person name="Klenk H.P."/>
            <person name="Csonka L.N."/>
            <person name="Woyke T."/>
        </authorList>
    </citation>
    <scope>NUCLEOTIDE SEQUENCE [LARGE SCALE GENOMIC DNA]</scope>
    <source>
        <strain evidence="2">ATCC BAA-138 / DSM 3043 / CIP 106854 / NCIMB 13768 / 1H11</strain>
    </source>
</reference>
<accession>Q1QTB5</accession>
<proteinExistence type="predicted"/>
<dbReference type="HOGENOM" id="CLU_2536510_0_0_6"/>
<dbReference type="AlphaFoldDB" id="Q1QTB5"/>
<protein>
    <submittedName>
        <fullName evidence="1">Uncharacterized protein</fullName>
    </submittedName>
</protein>
<evidence type="ECO:0000313" key="2">
    <source>
        <dbReference type="Proteomes" id="UP000000239"/>
    </source>
</evidence>
<sequence length="83" mass="9081">MYPFARATLSADMAVRPQRSKAGAAMHPLSDIGSGSGILNRFTATLDILTRALDGIASTQRHQQQQTQDRNRCTLHAFLLESP</sequence>
<dbReference type="EMBL" id="CP000285">
    <property type="protein sequence ID" value="ABE60293.1"/>
    <property type="molecule type" value="Genomic_DNA"/>
</dbReference>
<dbReference type="Proteomes" id="UP000000239">
    <property type="component" value="Chromosome"/>
</dbReference>
<name>Q1QTB5_CHRI1</name>
<dbReference type="KEGG" id="csa:Csal_2948"/>
<keyword evidence="2" id="KW-1185">Reference proteome</keyword>
<evidence type="ECO:0000313" key="1">
    <source>
        <dbReference type="EMBL" id="ABE60293.1"/>
    </source>
</evidence>
<gene>
    <name evidence="1" type="ordered locus">Csal_2948</name>
</gene>
<organism evidence="1 2">
    <name type="scientific">Chromohalobacter israelensis (strain ATCC BAA-138 / DSM 3043 / CIP 106854 / NCIMB 13768 / 1H11)</name>
    <name type="common">Chromohalobacter salexigens</name>
    <dbReference type="NCBI Taxonomy" id="290398"/>
    <lineage>
        <taxon>Bacteria</taxon>
        <taxon>Pseudomonadati</taxon>
        <taxon>Pseudomonadota</taxon>
        <taxon>Gammaproteobacteria</taxon>
        <taxon>Oceanospirillales</taxon>
        <taxon>Halomonadaceae</taxon>
        <taxon>Chromohalobacter</taxon>
    </lineage>
</organism>